<feature type="compositionally biased region" description="Low complexity" evidence="1">
    <location>
        <begin position="123"/>
        <end position="133"/>
    </location>
</feature>
<feature type="compositionally biased region" description="Basic and acidic residues" evidence="1">
    <location>
        <begin position="216"/>
        <end position="234"/>
    </location>
</feature>
<sequence>MSVDPAEREARQERVRRAEELGEVQENAERIVRNSLNSNQDQPTGQASPTPEIIPASQRLGASPLNNPRSSERSQATRTDNPQEGSNERIPAAQKLGPSQVIDDGRAEAALASGAKRKPGRPPGSKASGKPKPLANSAQKNRRVTKAKGTLPRRKTPAERKALEANQQQVQTSDLNNHDAGHGRGASSVANHHDQRVQAREPRNEVFHFSASNPRNDFRHKESVSSERMSDRNNKSQPQRWQERSYQRQSSQASERSRHEYERSEYSRRDWDRNRTKQAPPGKSFYREVSRRSTDVRDDGSSVAKSNHKAPDKGNLQDPERHNLPLEAVNEVLGEVRNTILQYTMSADPAEREARQERVRRAEDLGEVQENAERIVRNSLNSNQDQPTGQASPTPERLPASQRLGASPLNNPRSSERSQATRTDNPQ</sequence>
<organism evidence="2 3">
    <name type="scientific">Brassica cretica</name>
    <name type="common">Mustard</name>
    <dbReference type="NCBI Taxonomy" id="69181"/>
    <lineage>
        <taxon>Eukaryota</taxon>
        <taxon>Viridiplantae</taxon>
        <taxon>Streptophyta</taxon>
        <taxon>Embryophyta</taxon>
        <taxon>Tracheophyta</taxon>
        <taxon>Spermatophyta</taxon>
        <taxon>Magnoliopsida</taxon>
        <taxon>eudicotyledons</taxon>
        <taxon>Gunneridae</taxon>
        <taxon>Pentapetalae</taxon>
        <taxon>rosids</taxon>
        <taxon>malvids</taxon>
        <taxon>Brassicales</taxon>
        <taxon>Brassicaceae</taxon>
        <taxon>Brassiceae</taxon>
        <taxon>Brassica</taxon>
    </lineage>
</organism>
<dbReference type="AlphaFoldDB" id="A0A8S9QDU9"/>
<reference evidence="2" key="1">
    <citation type="submission" date="2019-12" db="EMBL/GenBank/DDBJ databases">
        <title>Genome sequencing and annotation of Brassica cretica.</title>
        <authorList>
            <person name="Studholme D.J."/>
            <person name="Sarris P."/>
        </authorList>
    </citation>
    <scope>NUCLEOTIDE SEQUENCE</scope>
    <source>
        <strain evidence="2">PFS-109/04</strain>
        <tissue evidence="2">Leaf</tissue>
    </source>
</reference>
<evidence type="ECO:0000313" key="3">
    <source>
        <dbReference type="Proteomes" id="UP000712600"/>
    </source>
</evidence>
<accession>A0A8S9QDU9</accession>
<evidence type="ECO:0000256" key="1">
    <source>
        <dbReference type="SAM" id="MobiDB-lite"/>
    </source>
</evidence>
<name>A0A8S9QDU9_BRACR</name>
<feature type="compositionally biased region" description="Polar residues" evidence="1">
    <location>
        <begin position="64"/>
        <end position="85"/>
    </location>
</feature>
<feature type="compositionally biased region" description="Polar residues" evidence="1">
    <location>
        <begin position="378"/>
        <end position="393"/>
    </location>
</feature>
<protein>
    <submittedName>
        <fullName evidence="2">Uncharacterized protein</fullName>
    </submittedName>
</protein>
<feature type="compositionally biased region" description="Basic residues" evidence="1">
    <location>
        <begin position="140"/>
        <end position="155"/>
    </location>
</feature>
<gene>
    <name evidence="2" type="ORF">F2Q69_00020423</name>
</gene>
<feature type="compositionally biased region" description="Basic and acidic residues" evidence="1">
    <location>
        <begin position="349"/>
        <end position="364"/>
    </location>
</feature>
<evidence type="ECO:0000313" key="2">
    <source>
        <dbReference type="EMBL" id="KAF3536374.1"/>
    </source>
</evidence>
<feature type="region of interest" description="Disordered" evidence="1">
    <location>
        <begin position="1"/>
        <end position="327"/>
    </location>
</feature>
<proteinExistence type="predicted"/>
<feature type="compositionally biased region" description="Basic and acidic residues" evidence="1">
    <location>
        <begin position="285"/>
        <end position="300"/>
    </location>
</feature>
<feature type="compositionally biased region" description="Basic and acidic residues" evidence="1">
    <location>
        <begin position="1"/>
        <end position="20"/>
    </location>
</feature>
<comment type="caution">
    <text evidence="2">The sequence shown here is derived from an EMBL/GenBank/DDBJ whole genome shotgun (WGS) entry which is preliminary data.</text>
</comment>
<feature type="compositionally biased region" description="Polar residues" evidence="1">
    <location>
        <begin position="165"/>
        <end position="175"/>
    </location>
</feature>
<feature type="compositionally biased region" description="Basic and acidic residues" evidence="1">
    <location>
        <begin position="255"/>
        <end position="275"/>
    </location>
</feature>
<feature type="compositionally biased region" description="Polar residues" evidence="1">
    <location>
        <begin position="34"/>
        <end position="49"/>
    </location>
</feature>
<feature type="region of interest" description="Disordered" evidence="1">
    <location>
        <begin position="343"/>
        <end position="427"/>
    </location>
</feature>
<dbReference type="EMBL" id="QGKX02001290">
    <property type="protein sequence ID" value="KAF3536374.1"/>
    <property type="molecule type" value="Genomic_DNA"/>
</dbReference>
<dbReference type="Proteomes" id="UP000712600">
    <property type="component" value="Unassembled WGS sequence"/>
</dbReference>
<feature type="compositionally biased region" description="Polar residues" evidence="1">
    <location>
        <begin position="408"/>
        <end position="427"/>
    </location>
</feature>
<feature type="compositionally biased region" description="Basic and acidic residues" evidence="1">
    <location>
        <begin position="191"/>
        <end position="206"/>
    </location>
</feature>